<proteinExistence type="predicted"/>
<dbReference type="Gene3D" id="3.30.70.100">
    <property type="match status" value="1"/>
</dbReference>
<evidence type="ECO:0000259" key="1">
    <source>
        <dbReference type="PROSITE" id="PS51725"/>
    </source>
</evidence>
<gene>
    <name evidence="2" type="ORF">FB554_2418</name>
</gene>
<evidence type="ECO:0000313" key="3">
    <source>
        <dbReference type="Proteomes" id="UP000318336"/>
    </source>
</evidence>
<dbReference type="EMBL" id="VFOK01000001">
    <property type="protein sequence ID" value="TQL34254.1"/>
    <property type="molecule type" value="Genomic_DNA"/>
</dbReference>
<dbReference type="InterPro" id="IPR011008">
    <property type="entry name" value="Dimeric_a/b-barrel"/>
</dbReference>
<dbReference type="InterPro" id="IPR007138">
    <property type="entry name" value="ABM_dom"/>
</dbReference>
<feature type="domain" description="ABM" evidence="1">
    <location>
        <begin position="2"/>
        <end position="91"/>
    </location>
</feature>
<keyword evidence="2" id="KW-0560">Oxidoreductase</keyword>
<comment type="caution">
    <text evidence="2">The sequence shown here is derived from an EMBL/GenBank/DDBJ whole genome shotgun (WGS) entry which is preliminary data.</text>
</comment>
<dbReference type="Proteomes" id="UP000318336">
    <property type="component" value="Unassembled WGS sequence"/>
</dbReference>
<keyword evidence="2" id="KW-0503">Monooxygenase</keyword>
<keyword evidence="3" id="KW-1185">Reference proteome</keyword>
<dbReference type="PROSITE" id="PS51725">
    <property type="entry name" value="ABM"/>
    <property type="match status" value="1"/>
</dbReference>
<dbReference type="OrthoDB" id="8452260at2"/>
<dbReference type="PANTHER" id="PTHR33336">
    <property type="entry name" value="QUINOL MONOOXYGENASE YGIN-RELATED"/>
    <property type="match status" value="1"/>
</dbReference>
<dbReference type="PANTHER" id="PTHR33336:SF3">
    <property type="entry name" value="ABM DOMAIN-CONTAINING PROTEIN"/>
    <property type="match status" value="1"/>
</dbReference>
<dbReference type="AlphaFoldDB" id="A0A542XEK3"/>
<dbReference type="SUPFAM" id="SSF54909">
    <property type="entry name" value="Dimeric alpha+beta barrel"/>
    <property type="match status" value="1"/>
</dbReference>
<accession>A0A542XEK3</accession>
<organism evidence="2 3">
    <name type="scientific">Barrientosiimonas humi</name>
    <dbReference type="NCBI Taxonomy" id="999931"/>
    <lineage>
        <taxon>Bacteria</taxon>
        <taxon>Bacillati</taxon>
        <taxon>Actinomycetota</taxon>
        <taxon>Actinomycetes</taxon>
        <taxon>Micrococcales</taxon>
        <taxon>Dermacoccaceae</taxon>
        <taxon>Barrientosiimonas</taxon>
    </lineage>
</organism>
<name>A0A542XEK3_9MICO</name>
<dbReference type="Pfam" id="PF03992">
    <property type="entry name" value="ABM"/>
    <property type="match status" value="1"/>
</dbReference>
<evidence type="ECO:0000313" key="2">
    <source>
        <dbReference type="EMBL" id="TQL34254.1"/>
    </source>
</evidence>
<dbReference type="InterPro" id="IPR050744">
    <property type="entry name" value="AI-2_Isomerase_LsrG"/>
</dbReference>
<dbReference type="GO" id="GO:0004497">
    <property type="term" value="F:monooxygenase activity"/>
    <property type="evidence" value="ECO:0007669"/>
    <property type="project" value="UniProtKB-KW"/>
</dbReference>
<reference evidence="2 3" key="1">
    <citation type="submission" date="2019-06" db="EMBL/GenBank/DDBJ databases">
        <title>Sequencing the genomes of 1000 actinobacteria strains.</title>
        <authorList>
            <person name="Klenk H.-P."/>
        </authorList>
    </citation>
    <scope>NUCLEOTIDE SEQUENCE [LARGE SCALE GENOMIC DNA]</scope>
    <source>
        <strain evidence="2 3">DSM 24617</strain>
    </source>
</reference>
<protein>
    <submittedName>
        <fullName evidence="2">Quinol monooxygenase YgiN</fullName>
    </submittedName>
</protein>
<dbReference type="RefSeq" id="WP_142006389.1">
    <property type="nucleotide sequence ID" value="NZ_CAJTBP010000001.1"/>
</dbReference>
<sequence>MILITVKFPIREDKLDEWRELSADYARNVTQEPGNEFFEFSQSVTEPNTFVCIEGFRDSAAGEEHMATEHVKTFMEKMPDIVSAQPQIIYVDAEEVDGFGPMGEIQPR</sequence>